<keyword evidence="6" id="KW-0808">Transferase</keyword>
<evidence type="ECO:0000313" key="22">
    <source>
        <dbReference type="RefSeq" id="XP_020547338.1"/>
    </source>
</evidence>
<evidence type="ECO:0000256" key="1">
    <source>
        <dbReference type="ARBA" id="ARBA00004479"/>
    </source>
</evidence>
<keyword evidence="8" id="KW-0732">Signal</keyword>
<dbReference type="InterPro" id="IPR051824">
    <property type="entry name" value="LRR_Rcpt-Like_S/T_Kinase"/>
</dbReference>
<evidence type="ECO:0000256" key="3">
    <source>
        <dbReference type="ARBA" id="ARBA00022527"/>
    </source>
</evidence>
<dbReference type="InterPro" id="IPR032675">
    <property type="entry name" value="LRR_dom_sf"/>
</dbReference>
<keyword evidence="10" id="KW-0547">Nucleotide-binding</keyword>
<dbReference type="GO" id="GO:0004674">
    <property type="term" value="F:protein serine/threonine kinase activity"/>
    <property type="evidence" value="ECO:0007669"/>
    <property type="project" value="UniProtKB-KW"/>
</dbReference>
<evidence type="ECO:0000256" key="5">
    <source>
        <dbReference type="ARBA" id="ARBA00022614"/>
    </source>
</evidence>
<keyword evidence="7 19" id="KW-0812">Transmembrane</keyword>
<protein>
    <recommendedName>
        <fullName evidence="2">non-specific serine/threonine protein kinase</fullName>
        <ecNumber evidence="2">2.7.11.1</ecNumber>
    </recommendedName>
</protein>
<evidence type="ECO:0000256" key="13">
    <source>
        <dbReference type="ARBA" id="ARBA00022989"/>
    </source>
</evidence>
<organism evidence="21 22">
    <name type="scientific">Sesamum indicum</name>
    <name type="common">Oriental sesame</name>
    <name type="synonym">Sesamum orientale</name>
    <dbReference type="NCBI Taxonomy" id="4182"/>
    <lineage>
        <taxon>Eukaryota</taxon>
        <taxon>Viridiplantae</taxon>
        <taxon>Streptophyta</taxon>
        <taxon>Embryophyta</taxon>
        <taxon>Tracheophyta</taxon>
        <taxon>Spermatophyta</taxon>
        <taxon>Magnoliopsida</taxon>
        <taxon>eudicotyledons</taxon>
        <taxon>Gunneridae</taxon>
        <taxon>Pentapetalae</taxon>
        <taxon>asterids</taxon>
        <taxon>lamiids</taxon>
        <taxon>Lamiales</taxon>
        <taxon>Pedaliaceae</taxon>
        <taxon>Sesamum</taxon>
    </lineage>
</organism>
<keyword evidence="12" id="KW-0067">ATP-binding</keyword>
<keyword evidence="3" id="KW-0723">Serine/threonine-protein kinase</keyword>
<keyword evidence="5" id="KW-0433">Leucine-rich repeat</keyword>
<dbReference type="GO" id="GO:0005524">
    <property type="term" value="F:ATP binding"/>
    <property type="evidence" value="ECO:0007669"/>
    <property type="project" value="UniProtKB-KW"/>
</dbReference>
<dbReference type="Pfam" id="PF11721">
    <property type="entry name" value="Malectin"/>
    <property type="match status" value="1"/>
</dbReference>
<dbReference type="GO" id="GO:0005886">
    <property type="term" value="C:plasma membrane"/>
    <property type="evidence" value="ECO:0007669"/>
    <property type="project" value="TreeGrafter"/>
</dbReference>
<dbReference type="SUPFAM" id="SSF52058">
    <property type="entry name" value="L domain-like"/>
    <property type="match status" value="1"/>
</dbReference>
<keyword evidence="9" id="KW-0677">Repeat</keyword>
<dbReference type="Gene3D" id="1.10.510.10">
    <property type="entry name" value="Transferase(Phosphotransferase) domain 1"/>
    <property type="match status" value="1"/>
</dbReference>
<evidence type="ECO:0000256" key="17">
    <source>
        <dbReference type="ARBA" id="ARBA00047899"/>
    </source>
</evidence>
<dbReference type="OrthoDB" id="663146at2759"/>
<dbReference type="EC" id="2.7.11.1" evidence="2"/>
<comment type="catalytic activity">
    <reaction evidence="17">
        <text>L-threonyl-[protein] + ATP = O-phospho-L-threonyl-[protein] + ADP + H(+)</text>
        <dbReference type="Rhea" id="RHEA:46608"/>
        <dbReference type="Rhea" id="RHEA-COMP:11060"/>
        <dbReference type="Rhea" id="RHEA-COMP:11605"/>
        <dbReference type="ChEBI" id="CHEBI:15378"/>
        <dbReference type="ChEBI" id="CHEBI:30013"/>
        <dbReference type="ChEBI" id="CHEBI:30616"/>
        <dbReference type="ChEBI" id="CHEBI:61977"/>
        <dbReference type="ChEBI" id="CHEBI:456216"/>
        <dbReference type="EC" id="2.7.11.1"/>
    </reaction>
</comment>
<evidence type="ECO:0000256" key="8">
    <source>
        <dbReference type="ARBA" id="ARBA00022729"/>
    </source>
</evidence>
<evidence type="ECO:0000256" key="7">
    <source>
        <dbReference type="ARBA" id="ARBA00022692"/>
    </source>
</evidence>
<dbReference type="SUPFAM" id="SSF56112">
    <property type="entry name" value="Protein kinase-like (PK-like)"/>
    <property type="match status" value="1"/>
</dbReference>
<evidence type="ECO:0000259" key="20">
    <source>
        <dbReference type="PROSITE" id="PS50011"/>
    </source>
</evidence>
<accession>A0A8M8UKW3</accession>
<dbReference type="FunFam" id="1.10.510.10:FF:000044">
    <property type="entry name" value="Putative LRR receptor-like serine/threonine-protein kinase"/>
    <property type="match status" value="1"/>
</dbReference>
<evidence type="ECO:0000256" key="18">
    <source>
        <dbReference type="ARBA" id="ARBA00048679"/>
    </source>
</evidence>
<dbReference type="Gene3D" id="3.80.10.10">
    <property type="entry name" value="Ribonuclease Inhibitor"/>
    <property type="match status" value="2"/>
</dbReference>
<dbReference type="CDD" id="cd14066">
    <property type="entry name" value="STKc_IRAK"/>
    <property type="match status" value="1"/>
</dbReference>
<evidence type="ECO:0000256" key="12">
    <source>
        <dbReference type="ARBA" id="ARBA00022840"/>
    </source>
</evidence>
<evidence type="ECO:0000256" key="19">
    <source>
        <dbReference type="SAM" id="Phobius"/>
    </source>
</evidence>
<dbReference type="InterPro" id="IPR001245">
    <property type="entry name" value="Ser-Thr/Tyr_kinase_cat_dom"/>
</dbReference>
<dbReference type="SMART" id="SM00220">
    <property type="entry name" value="S_TKc"/>
    <property type="match status" value="1"/>
</dbReference>
<name>A0A8M8UKW3_SESIN</name>
<gene>
    <name evidence="22" type="primary">LOC105155178</name>
</gene>
<comment type="subcellular location">
    <subcellularLocation>
        <location evidence="1">Membrane</location>
        <topology evidence="1">Single-pass type I membrane protein</topology>
    </subcellularLocation>
</comment>
<dbReference type="Gene3D" id="2.60.120.430">
    <property type="entry name" value="Galactose-binding lectin"/>
    <property type="match status" value="1"/>
</dbReference>
<evidence type="ECO:0000256" key="16">
    <source>
        <dbReference type="ARBA" id="ARBA00023180"/>
    </source>
</evidence>
<dbReference type="InterPro" id="IPR021720">
    <property type="entry name" value="Malectin_dom"/>
</dbReference>
<keyword evidence="11" id="KW-0418">Kinase</keyword>
<keyword evidence="13 19" id="KW-1133">Transmembrane helix</keyword>
<feature type="transmembrane region" description="Helical" evidence="19">
    <location>
        <begin position="668"/>
        <end position="694"/>
    </location>
</feature>
<dbReference type="Pfam" id="PF07714">
    <property type="entry name" value="PK_Tyr_Ser-Thr"/>
    <property type="match status" value="1"/>
</dbReference>
<dbReference type="FunFam" id="2.60.120.430:FF:000002">
    <property type="entry name" value="Leucine-rich repeat receptor-like protein kinase"/>
    <property type="match status" value="1"/>
</dbReference>
<dbReference type="PANTHER" id="PTHR48006">
    <property type="entry name" value="LEUCINE-RICH REPEAT-CONTAINING PROTEIN DDB_G0281931-RELATED"/>
    <property type="match status" value="1"/>
</dbReference>
<evidence type="ECO:0000256" key="14">
    <source>
        <dbReference type="ARBA" id="ARBA00023136"/>
    </source>
</evidence>
<feature type="domain" description="Protein kinase" evidence="20">
    <location>
        <begin position="730"/>
        <end position="1010"/>
    </location>
</feature>
<dbReference type="AlphaFoldDB" id="A0A8M8UKW3"/>
<keyword evidence="14 19" id="KW-0472">Membrane</keyword>
<evidence type="ECO:0000256" key="2">
    <source>
        <dbReference type="ARBA" id="ARBA00012513"/>
    </source>
</evidence>
<dbReference type="Proteomes" id="UP000504604">
    <property type="component" value="Unplaced"/>
</dbReference>
<evidence type="ECO:0000256" key="4">
    <source>
        <dbReference type="ARBA" id="ARBA00022553"/>
    </source>
</evidence>
<evidence type="ECO:0000256" key="11">
    <source>
        <dbReference type="ARBA" id="ARBA00022777"/>
    </source>
</evidence>
<dbReference type="FunFam" id="3.80.10.10:FF:000298">
    <property type="entry name" value="Putative LRR receptor-like serine/threonine-protein kinase"/>
    <property type="match status" value="1"/>
</dbReference>
<dbReference type="InterPro" id="IPR001611">
    <property type="entry name" value="Leu-rich_rpt"/>
</dbReference>
<dbReference type="FunFam" id="3.30.200.20:FF:000140">
    <property type="entry name" value="Leucine-rich repeat receptor-like protein kinase"/>
    <property type="match status" value="1"/>
</dbReference>
<dbReference type="PROSITE" id="PS00108">
    <property type="entry name" value="PROTEIN_KINASE_ST"/>
    <property type="match status" value="1"/>
</dbReference>
<dbReference type="RefSeq" id="XP_020547338.1">
    <property type="nucleotide sequence ID" value="XM_020691679.1"/>
</dbReference>
<keyword evidence="21" id="KW-1185">Reference proteome</keyword>
<dbReference type="InterPro" id="IPR000719">
    <property type="entry name" value="Prot_kinase_dom"/>
</dbReference>
<proteinExistence type="predicted"/>
<keyword evidence="4" id="KW-0597">Phosphoprotein</keyword>
<comment type="catalytic activity">
    <reaction evidence="18">
        <text>L-seryl-[protein] + ATP = O-phospho-L-seryl-[protein] + ADP + H(+)</text>
        <dbReference type="Rhea" id="RHEA:17989"/>
        <dbReference type="Rhea" id="RHEA-COMP:9863"/>
        <dbReference type="Rhea" id="RHEA-COMP:11604"/>
        <dbReference type="ChEBI" id="CHEBI:15378"/>
        <dbReference type="ChEBI" id="CHEBI:29999"/>
        <dbReference type="ChEBI" id="CHEBI:30616"/>
        <dbReference type="ChEBI" id="CHEBI:83421"/>
        <dbReference type="ChEBI" id="CHEBI:456216"/>
        <dbReference type="EC" id="2.7.11.1"/>
    </reaction>
</comment>
<dbReference type="Pfam" id="PF00560">
    <property type="entry name" value="LRR_1"/>
    <property type="match status" value="3"/>
</dbReference>
<evidence type="ECO:0000313" key="21">
    <source>
        <dbReference type="Proteomes" id="UP000504604"/>
    </source>
</evidence>
<dbReference type="PANTHER" id="PTHR48006:SF62">
    <property type="entry name" value="LEUCINE-RICH REPEAT TRANSMEMBRANE PROTEIN KINASE"/>
    <property type="match status" value="1"/>
</dbReference>
<dbReference type="Gene3D" id="3.30.200.20">
    <property type="entry name" value="Phosphorylase Kinase, domain 1"/>
    <property type="match status" value="1"/>
</dbReference>
<reference evidence="22" key="1">
    <citation type="submission" date="2025-08" db="UniProtKB">
        <authorList>
            <consortium name="RefSeq"/>
        </authorList>
    </citation>
    <scope>IDENTIFICATION</scope>
</reference>
<keyword evidence="16" id="KW-0325">Glycoprotein</keyword>
<evidence type="ECO:0000256" key="15">
    <source>
        <dbReference type="ARBA" id="ARBA00023170"/>
    </source>
</evidence>
<dbReference type="FunFam" id="3.80.10.10:FF:000766">
    <property type="entry name" value="Os05g0263100 protein"/>
    <property type="match status" value="1"/>
</dbReference>
<dbReference type="PROSITE" id="PS50011">
    <property type="entry name" value="PROTEIN_KINASE_DOM"/>
    <property type="match status" value="1"/>
</dbReference>
<evidence type="ECO:0000256" key="9">
    <source>
        <dbReference type="ARBA" id="ARBA00022737"/>
    </source>
</evidence>
<dbReference type="InterPro" id="IPR011009">
    <property type="entry name" value="Kinase-like_dom_sf"/>
</dbReference>
<dbReference type="GeneID" id="105155178"/>
<dbReference type="InterPro" id="IPR008271">
    <property type="entry name" value="Ser/Thr_kinase_AS"/>
</dbReference>
<keyword evidence="15" id="KW-0675">Receptor</keyword>
<evidence type="ECO:0000256" key="6">
    <source>
        <dbReference type="ARBA" id="ARBA00022679"/>
    </source>
</evidence>
<evidence type="ECO:0000256" key="10">
    <source>
        <dbReference type="ARBA" id="ARBA00022741"/>
    </source>
</evidence>
<sequence>MEEIDIYLLPSPQSCTELTSVHPSYNLEMAAAAPPMRQTSRRRLLVLCCVVAFGLLMDTAGAQTRTTNATATTHPLEARALNAMFRRWGISATNNWNISGELCSGVAIDDTEVITLNPGIKCDCSYNNGSTCHITALRVQALNVSGPIPDELWSLTYMDDLNLGVNYLTGPVPASIGNLSRMQYLNFGANALSGVIPREIGLLTDLRSLSFNTNNFSGPLPSELGNLSRLAQIYIDSSGVRGPIPPTFANLQSLERVWASDTELTGQISFIGNWSNLIQLKLQGNLFEGPIPPSFSGLTSLNDLRISELSNGISSLDFLRNMTSLATLVLRNNNISGSIPSFLGELPRLALVDLSFNNLMGTIPNSLFNHGVLTNLYLGNNRLTGALPLQKSPSIKNIDLSYNELSGSFPSWVGEQNLQLNLVVNNFTTGNSNGSALPSGLNCLQRNFPCHRGSPIYSSFAINCGGMQIRSSDKIIYDMDNDPLGPATHYMTPTGRWAVSNVGLPVDGDSPQYQSSTSSQFTNTSDPGLFQTARISAGSLRYYGLGLENGNYTVRLLFAETIILSTWRRRSRGSRVFDIYVQGNLEVKDFDILREANGISFRAVVREFNVQVLENYIEIHLFWAGKGTCCSPAYGTYGPLISAISVTPDFVPSVSNNPPGGNKKRTGLIVGIIVAVAVIVAILLSIVAGTCYIFQRRKRQKKLEDKELLGLDVRPYTFSYTELKTATDDFNLANKLGEGGFGPVYKGTLEDGRVVAVKQLSVASRQGKTQFLAEIATISAVQHRNLVKLYGCCIEGDKRLLVYEYLENKSLDQLLFGTVGTESKYLYLDCTTRYNICLGVARGLTYLHEESRLRIVHRDVKASNILLDSDLTPKISDFGLAKLYDDDKTHISTRVAGTIGYLAPEYAMRGRLTEKADIFSFGVVALEIISGRPNYDPSFQHEMRYLLGWAWNLHENDREIELVDPTLPPQYDANAVKKIIHVALLCTQASPALRPSMSRVVAMLTGDVQVSSVTSRPGYLTDWKFTDATTFATDAESSTSKANIGYMNSTTSATMIADGSTPTTDLSYMNSTTSGGSQRWIQDCV</sequence>